<reference evidence="2" key="1">
    <citation type="journal article" date="2013" name="Lancet">
        <title>First case of E anophelis outbreak in an intensive-care unit.</title>
        <authorList>
            <person name="Teo J."/>
            <person name="Tan S.Y."/>
            <person name="Tay M."/>
            <person name="Ding Y."/>
            <person name="Kjelleberg S."/>
            <person name="Givskov M."/>
            <person name="Lin R.T."/>
            <person name="Yang L."/>
        </authorList>
    </citation>
    <scope>NUCLEOTIDE SEQUENCE [LARGE SCALE GENOMIC DNA]</scope>
    <source>
        <strain evidence="2">NUHP1</strain>
    </source>
</reference>
<feature type="transmembrane region" description="Helical" evidence="1">
    <location>
        <begin position="22"/>
        <end position="44"/>
    </location>
</feature>
<feature type="transmembrane region" description="Helical" evidence="1">
    <location>
        <begin position="69"/>
        <end position="92"/>
    </location>
</feature>
<keyword evidence="1" id="KW-0472">Membrane</keyword>
<dbReference type="eggNOG" id="ENOG50317NQ">
    <property type="taxonomic scope" value="Bacteria"/>
</dbReference>
<sequence length="204" mass="23920">MGIMATQYIINFINQLRLKKKILIISVSIIFAIIPLVFYIQAYIETVNIGKDLLGESRYNERITDARKYALVMAGIFSIFLALALIIINRFINNYIRILKSLDECDILKLKEYNDVQLSLNKYTVPFIFEKNTLHIFKLGKVTSIRGSNIVNYAIEKIYSRGRVFYRLDINTRNGKYHYTMYNIDKQAKMLQRDIASIMYKKNC</sequence>
<proteinExistence type="predicted"/>
<evidence type="ECO:0000313" key="2">
    <source>
        <dbReference type="EMBL" id="AIL46696.1"/>
    </source>
</evidence>
<dbReference type="STRING" id="1338011.BD94_2921"/>
<protein>
    <submittedName>
        <fullName evidence="2">Uncharacterized protein</fullName>
    </submittedName>
</protein>
<dbReference type="AlphaFoldDB" id="A0A077EGD3"/>
<evidence type="ECO:0000256" key="1">
    <source>
        <dbReference type="SAM" id="Phobius"/>
    </source>
</evidence>
<name>A0A077EGD3_9FLAO</name>
<reference evidence="2" key="2">
    <citation type="journal article" date="2015" name="Genome Biol. Evol.">
        <title>Complete Genome Sequence and Transcriptomic Analysis of the Novel Pathogen Elizabethkingia anophelis in Response to Oxidative Stress.</title>
        <authorList>
            <person name="Li Y."/>
            <person name="Liu Y."/>
            <person name="Chew S.C."/>
            <person name="Tay M."/>
            <person name="Salido M.M."/>
            <person name="Teo J."/>
            <person name="Lauro F.M."/>
            <person name="Givskov M."/>
            <person name="Yang L."/>
        </authorList>
    </citation>
    <scope>NUCLEOTIDE SEQUENCE</scope>
    <source>
        <strain evidence="2">NUHP1</strain>
    </source>
</reference>
<dbReference type="Proteomes" id="UP000028933">
    <property type="component" value="Chromosome"/>
</dbReference>
<organism evidence="2 3">
    <name type="scientific">Elizabethkingia anophelis NUHP1</name>
    <dbReference type="NCBI Taxonomy" id="1338011"/>
    <lineage>
        <taxon>Bacteria</taxon>
        <taxon>Pseudomonadati</taxon>
        <taxon>Bacteroidota</taxon>
        <taxon>Flavobacteriia</taxon>
        <taxon>Flavobacteriales</taxon>
        <taxon>Weeksellaceae</taxon>
        <taxon>Elizabethkingia</taxon>
    </lineage>
</organism>
<gene>
    <name evidence="2" type="ORF">BD94_2921</name>
</gene>
<keyword evidence="1" id="KW-0812">Transmembrane</keyword>
<dbReference type="EMBL" id="CP007547">
    <property type="protein sequence ID" value="AIL46696.1"/>
    <property type="molecule type" value="Genomic_DNA"/>
</dbReference>
<accession>A0A077EGD3</accession>
<keyword evidence="1" id="KW-1133">Transmembrane helix</keyword>
<evidence type="ECO:0000313" key="3">
    <source>
        <dbReference type="Proteomes" id="UP000028933"/>
    </source>
</evidence>
<dbReference type="HOGENOM" id="CLU_1341500_0_0_10"/>
<dbReference type="KEGG" id="eao:BD94_2921"/>